<dbReference type="RefSeq" id="WP_162423341.1">
    <property type="nucleotide sequence ID" value="NZ_WVIE01000011.1"/>
</dbReference>
<dbReference type="InterPro" id="IPR006869">
    <property type="entry name" value="DUF547"/>
</dbReference>
<dbReference type="PANTHER" id="PTHR46361">
    <property type="entry name" value="ELECTRON CARRIER/ PROTEIN DISULFIDE OXIDOREDUCTASE"/>
    <property type="match status" value="1"/>
</dbReference>
<dbReference type="Proteomes" id="UP000646053">
    <property type="component" value="Unassembled WGS sequence"/>
</dbReference>
<evidence type="ECO:0000259" key="1">
    <source>
        <dbReference type="Pfam" id="PF04784"/>
    </source>
</evidence>
<organism evidence="2 3">
    <name type="scientific">Myxacorys almedinensis A</name>
    <dbReference type="NCBI Taxonomy" id="2690445"/>
    <lineage>
        <taxon>Bacteria</taxon>
        <taxon>Bacillati</taxon>
        <taxon>Cyanobacteriota</taxon>
        <taxon>Cyanophyceae</taxon>
        <taxon>Leptolyngbyales</taxon>
        <taxon>Leptolyngbyaceae</taxon>
        <taxon>Myxacorys</taxon>
        <taxon>Myxacorys almedinensis</taxon>
    </lineage>
</organism>
<dbReference type="EMBL" id="WVIE01000011">
    <property type="protein sequence ID" value="NDJ17817.1"/>
    <property type="molecule type" value="Genomic_DNA"/>
</dbReference>
<comment type="caution">
    <text evidence="2">The sequence shown here is derived from an EMBL/GenBank/DDBJ whole genome shotgun (WGS) entry which is preliminary data.</text>
</comment>
<gene>
    <name evidence="2" type="ORF">GS601_11015</name>
</gene>
<accession>A0A8J7Z059</accession>
<reference evidence="2" key="1">
    <citation type="submission" date="2019-12" db="EMBL/GenBank/DDBJ databases">
        <title>High-Quality draft genome sequences of three cyanobacteria isolated from the limestone walls of the Old Cathedral of Coimbra.</title>
        <authorList>
            <person name="Tiago I."/>
            <person name="Soares F."/>
            <person name="Portugal A."/>
        </authorList>
    </citation>
    <scope>NUCLEOTIDE SEQUENCE</scope>
    <source>
        <strain evidence="2">A</strain>
    </source>
</reference>
<feature type="domain" description="DUF547" evidence="1">
    <location>
        <begin position="52"/>
        <end position="164"/>
    </location>
</feature>
<name>A0A8J7Z059_9CYAN</name>
<dbReference type="PANTHER" id="PTHR46361:SF3">
    <property type="entry name" value="ELECTRON CARRIER_ PROTEIN DISULFIDE OXIDOREDUCTASE"/>
    <property type="match status" value="1"/>
</dbReference>
<evidence type="ECO:0000313" key="2">
    <source>
        <dbReference type="EMBL" id="NDJ17817.1"/>
    </source>
</evidence>
<dbReference type="AlphaFoldDB" id="A0A8J7Z059"/>
<dbReference type="Pfam" id="PF04784">
    <property type="entry name" value="DUF547"/>
    <property type="match status" value="1"/>
</dbReference>
<proteinExistence type="predicted"/>
<protein>
    <submittedName>
        <fullName evidence="2">DUF547 domain-containing protein</fullName>
    </submittedName>
</protein>
<evidence type="ECO:0000313" key="3">
    <source>
        <dbReference type="Proteomes" id="UP000646053"/>
    </source>
</evidence>
<keyword evidence="3" id="KW-1185">Reference proteome</keyword>
<sequence length="234" mass="27380">MLNFEPWDRMLHQYVDAQGRVNYQAWKLESVEELQHWLSELSKVNLQDYSDPNPRLALWLNLYNALVIAQVLKSYPIPSIRPQILGVPNWIAFFGFFLRPVFALGDRRYSLSDIENGVVRATFKDPRIHFALVCAAVGCPLLRNEAYQPEQVQTQLDEDATRFINNPAKVRFDAETETLYCSPIFKWYRQDFLNVASSTPTYIQTYLAPRILLTDSTRVRYLDYDWSLNQRMSS</sequence>